<evidence type="ECO:0000313" key="3">
    <source>
        <dbReference type="Proteomes" id="UP000184171"/>
    </source>
</evidence>
<accession>A0A1M6LAZ6</accession>
<sequence>MSALDQLKEYRVVRVVLPLAEGGQQLIDGVAKATNPPELEITFLPDQLNADALNMEEPCQISFDIAGSTKAIRAKITEVVSDAKLQMEMVESFTHVQKRAYFRVDADLSVSYWLLEAENPLARSIQTPVNISGGGVRLPVDEPLPDGTEIGLELVLDVPEPRVVECAAKVVRTYEGGPTGKQAALTFIDLDEEDQDAIVAYCLAEQRKQLRLKVQVLGR</sequence>
<dbReference type="EMBL" id="FQZT01000012">
    <property type="protein sequence ID" value="SHJ68334.1"/>
    <property type="molecule type" value="Genomic_DNA"/>
</dbReference>
<protein>
    <submittedName>
        <fullName evidence="2">PilZ domain-containing protein</fullName>
    </submittedName>
</protein>
<evidence type="ECO:0000313" key="2">
    <source>
        <dbReference type="EMBL" id="SHJ68334.1"/>
    </source>
</evidence>
<dbReference type="Proteomes" id="UP000184171">
    <property type="component" value="Unassembled WGS sequence"/>
</dbReference>
<reference evidence="2 3" key="1">
    <citation type="submission" date="2016-11" db="EMBL/GenBank/DDBJ databases">
        <authorList>
            <person name="Jaros S."/>
            <person name="Januszkiewicz K."/>
            <person name="Wedrychowicz H."/>
        </authorList>
    </citation>
    <scope>NUCLEOTIDE SEQUENCE [LARGE SCALE GENOMIC DNA]</scope>
    <source>
        <strain evidence="2 3">DSM 5091</strain>
    </source>
</reference>
<dbReference type="OrthoDB" id="5431167at2"/>
<name>A0A1M6LAZ6_MALRU</name>
<dbReference type="Pfam" id="PF07238">
    <property type="entry name" value="PilZ"/>
    <property type="match status" value="1"/>
</dbReference>
<dbReference type="Gene3D" id="2.40.10.220">
    <property type="entry name" value="predicted glycosyltransferase like domains"/>
    <property type="match status" value="1"/>
</dbReference>
<dbReference type="InterPro" id="IPR009875">
    <property type="entry name" value="PilZ_domain"/>
</dbReference>
<organism evidence="2 3">
    <name type="scientific">Malonomonas rubra DSM 5091</name>
    <dbReference type="NCBI Taxonomy" id="1122189"/>
    <lineage>
        <taxon>Bacteria</taxon>
        <taxon>Pseudomonadati</taxon>
        <taxon>Thermodesulfobacteriota</taxon>
        <taxon>Desulfuromonadia</taxon>
        <taxon>Desulfuromonadales</taxon>
        <taxon>Geopsychrobacteraceae</taxon>
        <taxon>Malonomonas</taxon>
    </lineage>
</organism>
<dbReference type="RefSeq" id="WP_072909496.1">
    <property type="nucleotide sequence ID" value="NZ_FQZT01000012.1"/>
</dbReference>
<dbReference type="STRING" id="1122189.SAMN02745165_02941"/>
<dbReference type="AlphaFoldDB" id="A0A1M6LAZ6"/>
<proteinExistence type="predicted"/>
<feature type="domain" description="PilZ" evidence="1">
    <location>
        <begin position="97"/>
        <end position="203"/>
    </location>
</feature>
<keyword evidence="3" id="KW-1185">Reference proteome</keyword>
<dbReference type="GO" id="GO:0035438">
    <property type="term" value="F:cyclic-di-GMP binding"/>
    <property type="evidence" value="ECO:0007669"/>
    <property type="project" value="InterPro"/>
</dbReference>
<gene>
    <name evidence="2" type="ORF">SAMN02745165_02941</name>
</gene>
<evidence type="ECO:0000259" key="1">
    <source>
        <dbReference type="Pfam" id="PF07238"/>
    </source>
</evidence>